<dbReference type="InterPro" id="IPR036291">
    <property type="entry name" value="NAD(P)-bd_dom_sf"/>
</dbReference>
<evidence type="ECO:0000313" key="2">
    <source>
        <dbReference type="Proteomes" id="UP000050398"/>
    </source>
</evidence>
<evidence type="ECO:0000313" key="1">
    <source>
        <dbReference type="EMBL" id="KPL61430.1"/>
    </source>
</evidence>
<dbReference type="Proteomes" id="UP000050398">
    <property type="component" value="Unassembled WGS sequence"/>
</dbReference>
<comment type="caution">
    <text evidence="1">The sequence shown here is derived from an EMBL/GenBank/DDBJ whole genome shotgun (WGS) entry which is preliminary data.</text>
</comment>
<proteinExistence type="predicted"/>
<name>A0A0P6W1P0_9BACI</name>
<dbReference type="AlphaFoldDB" id="A0A0P6W1P0"/>
<sequence length="252" mass="28689">MRKSYNKKIGVIDLNHHAFVFAAQQFLGFELCNALLEEGWTVTAIDEAKETKDKWMEIGRNANLEYVPYGEWDKNVRGGSSVFLPYYDQGRGNRAAFLSEVDKLLSKVDQPFDMIRIYSNGRGNKDLEEDGAAFYLPTLYGIHQPEEFLFAQILTGRGEVEDYVDDPSGAIYVKDAAGMIVSLFSKKDTYTLKPLSSRSWNEVLSYITDETFSADHREIDSVGKEVIVRPSKSHKSIIDQQEKGIRLHKIEE</sequence>
<dbReference type="EMBL" id="LIXZ01000001">
    <property type="protein sequence ID" value="KPL61430.1"/>
    <property type="molecule type" value="Genomic_DNA"/>
</dbReference>
<dbReference type="SUPFAM" id="SSF51735">
    <property type="entry name" value="NAD(P)-binding Rossmann-fold domains"/>
    <property type="match status" value="1"/>
</dbReference>
<accession>A0A0P6W1P0</accession>
<reference evidence="1 2" key="1">
    <citation type="submission" date="2015-08" db="EMBL/GenBank/DDBJ databases">
        <title>Draft Genome Sequence of Bacillus vietnamensis UCD-SED5.</title>
        <authorList>
            <person name="Lee R.D."/>
            <person name="Jospin G."/>
            <person name="Lang J.M."/>
            <person name="Coil D.A."/>
            <person name="Eisen J.A."/>
        </authorList>
    </citation>
    <scope>NUCLEOTIDE SEQUENCE [LARGE SCALE GENOMIC DNA]</scope>
    <source>
        <strain evidence="1 2">UCD-SED5</strain>
    </source>
</reference>
<organism evidence="1 2">
    <name type="scientific">Rossellomorea vietnamensis</name>
    <dbReference type="NCBI Taxonomy" id="218284"/>
    <lineage>
        <taxon>Bacteria</taxon>
        <taxon>Bacillati</taxon>
        <taxon>Bacillota</taxon>
        <taxon>Bacilli</taxon>
        <taxon>Bacillales</taxon>
        <taxon>Bacillaceae</taxon>
        <taxon>Rossellomorea</taxon>
    </lineage>
</organism>
<dbReference type="PATRIC" id="fig|218284.4.peg.426"/>
<gene>
    <name evidence="1" type="ORF">AM506_02030</name>
</gene>
<protein>
    <submittedName>
        <fullName evidence="1">Uncharacterized protein</fullName>
    </submittedName>
</protein>